<sequence>MMTMAAAPVQVVHQMQIHQSVRQPRAPVRRHRVPLHAGPATPTRGSSSRVLGSYKPGGSLHSTTIILFWVLVAGVMDCSRHRVDAGGHGTVIRSSVRLGVAAGQWSWSSFGM</sequence>
<dbReference type="EMBL" id="GBRH01173535">
    <property type="protein sequence ID" value="JAE24361.1"/>
    <property type="molecule type" value="Transcribed_RNA"/>
</dbReference>
<protein>
    <submittedName>
        <fullName evidence="1">Uncharacterized protein</fullName>
    </submittedName>
</protein>
<organism evidence="1">
    <name type="scientific">Arundo donax</name>
    <name type="common">Giant reed</name>
    <name type="synonym">Donax arundinaceus</name>
    <dbReference type="NCBI Taxonomy" id="35708"/>
    <lineage>
        <taxon>Eukaryota</taxon>
        <taxon>Viridiplantae</taxon>
        <taxon>Streptophyta</taxon>
        <taxon>Embryophyta</taxon>
        <taxon>Tracheophyta</taxon>
        <taxon>Spermatophyta</taxon>
        <taxon>Magnoliopsida</taxon>
        <taxon>Liliopsida</taxon>
        <taxon>Poales</taxon>
        <taxon>Poaceae</taxon>
        <taxon>PACMAD clade</taxon>
        <taxon>Arundinoideae</taxon>
        <taxon>Arundineae</taxon>
        <taxon>Arundo</taxon>
    </lineage>
</organism>
<evidence type="ECO:0000313" key="1">
    <source>
        <dbReference type="EMBL" id="JAE24361.1"/>
    </source>
</evidence>
<reference evidence="1" key="1">
    <citation type="submission" date="2014-09" db="EMBL/GenBank/DDBJ databases">
        <authorList>
            <person name="Magalhaes I.L.F."/>
            <person name="Oliveira U."/>
            <person name="Santos F.R."/>
            <person name="Vidigal T.H.D.A."/>
            <person name="Brescovit A.D."/>
            <person name="Santos A.J."/>
        </authorList>
    </citation>
    <scope>NUCLEOTIDE SEQUENCE</scope>
    <source>
        <tissue evidence="1">Shoot tissue taken approximately 20 cm above the soil surface</tissue>
    </source>
</reference>
<dbReference type="AlphaFoldDB" id="A0A0A9GP89"/>
<reference evidence="1" key="2">
    <citation type="journal article" date="2015" name="Data Brief">
        <title>Shoot transcriptome of the giant reed, Arundo donax.</title>
        <authorList>
            <person name="Barrero R.A."/>
            <person name="Guerrero F.D."/>
            <person name="Moolhuijzen P."/>
            <person name="Goolsby J.A."/>
            <person name="Tidwell J."/>
            <person name="Bellgard S.E."/>
            <person name="Bellgard M.I."/>
        </authorList>
    </citation>
    <scope>NUCLEOTIDE SEQUENCE</scope>
    <source>
        <tissue evidence="1">Shoot tissue taken approximately 20 cm above the soil surface</tissue>
    </source>
</reference>
<name>A0A0A9GP89_ARUDO</name>
<proteinExistence type="predicted"/>
<accession>A0A0A9GP89</accession>